<sequence length="59" mass="6918">MSAHQIDDETCRQDVVVVVIDKRFLDPKVDENHELDSMKHHTRYLWTKLVLDMVGPVVD</sequence>
<reference evidence="1" key="1">
    <citation type="submission" date="2016-06" db="UniProtKB">
        <authorList>
            <consortium name="WormBaseParasite"/>
        </authorList>
    </citation>
    <scope>IDENTIFICATION</scope>
</reference>
<evidence type="ECO:0000313" key="1">
    <source>
        <dbReference type="WBParaSite" id="SCUD_0000347101-mRNA-1"/>
    </source>
</evidence>
<proteinExistence type="predicted"/>
<dbReference type="AlphaFoldDB" id="A0A183JL90"/>
<accession>A0A183JL90</accession>
<organism evidence="1">
    <name type="scientific">Schistosoma curassoni</name>
    <dbReference type="NCBI Taxonomy" id="6186"/>
    <lineage>
        <taxon>Eukaryota</taxon>
        <taxon>Metazoa</taxon>
        <taxon>Spiralia</taxon>
        <taxon>Lophotrochozoa</taxon>
        <taxon>Platyhelminthes</taxon>
        <taxon>Trematoda</taxon>
        <taxon>Digenea</taxon>
        <taxon>Strigeidida</taxon>
        <taxon>Schistosomatoidea</taxon>
        <taxon>Schistosomatidae</taxon>
        <taxon>Schistosoma</taxon>
    </lineage>
</organism>
<name>A0A183JL90_9TREM</name>
<dbReference type="WBParaSite" id="SCUD_0000347101-mRNA-1">
    <property type="protein sequence ID" value="SCUD_0000347101-mRNA-1"/>
    <property type="gene ID" value="SCUD_0000347101"/>
</dbReference>
<protein>
    <submittedName>
        <fullName evidence="1">Isochorismatase domain-containing protein</fullName>
    </submittedName>
</protein>